<protein>
    <submittedName>
        <fullName evidence="6">Putative ABC transport system ATP-binding protein</fullName>
    </submittedName>
</protein>
<dbReference type="InterPro" id="IPR017871">
    <property type="entry name" value="ABC_transporter-like_CS"/>
</dbReference>
<evidence type="ECO:0000256" key="4">
    <source>
        <dbReference type="ARBA" id="ARBA00022840"/>
    </source>
</evidence>
<dbReference type="RefSeq" id="WP_097152043.1">
    <property type="nucleotide sequence ID" value="NZ_OBEL01000001.1"/>
</dbReference>
<dbReference type="InterPro" id="IPR015854">
    <property type="entry name" value="ABC_transpr_LolD-like"/>
</dbReference>
<keyword evidence="7" id="KW-1185">Reference proteome</keyword>
<dbReference type="GO" id="GO:0005524">
    <property type="term" value="F:ATP binding"/>
    <property type="evidence" value="ECO:0007669"/>
    <property type="project" value="UniProtKB-KW"/>
</dbReference>
<evidence type="ECO:0000313" key="7">
    <source>
        <dbReference type="Proteomes" id="UP000219439"/>
    </source>
</evidence>
<dbReference type="PANTHER" id="PTHR24220">
    <property type="entry name" value="IMPORT ATP-BINDING PROTEIN"/>
    <property type="match status" value="1"/>
</dbReference>
<dbReference type="SUPFAM" id="SSF52540">
    <property type="entry name" value="P-loop containing nucleoside triphosphate hydrolases"/>
    <property type="match status" value="1"/>
</dbReference>
<dbReference type="GO" id="GO:0016887">
    <property type="term" value="F:ATP hydrolysis activity"/>
    <property type="evidence" value="ECO:0007669"/>
    <property type="project" value="InterPro"/>
</dbReference>
<dbReference type="PROSITE" id="PS50893">
    <property type="entry name" value="ABC_TRANSPORTER_2"/>
    <property type="match status" value="1"/>
</dbReference>
<feature type="domain" description="ABC transporter" evidence="5">
    <location>
        <begin position="2"/>
        <end position="240"/>
    </location>
</feature>
<keyword evidence="2" id="KW-0813">Transport</keyword>
<dbReference type="GO" id="GO:0005886">
    <property type="term" value="C:plasma membrane"/>
    <property type="evidence" value="ECO:0007669"/>
    <property type="project" value="TreeGrafter"/>
</dbReference>
<dbReference type="GO" id="GO:0022857">
    <property type="term" value="F:transmembrane transporter activity"/>
    <property type="evidence" value="ECO:0007669"/>
    <property type="project" value="TreeGrafter"/>
</dbReference>
<dbReference type="PROSITE" id="PS00211">
    <property type="entry name" value="ABC_TRANSPORTER_1"/>
    <property type="match status" value="1"/>
</dbReference>
<organism evidence="6 7">
    <name type="scientific">Cohaesibacter gelatinilyticus</name>
    <dbReference type="NCBI Taxonomy" id="372072"/>
    <lineage>
        <taxon>Bacteria</taxon>
        <taxon>Pseudomonadati</taxon>
        <taxon>Pseudomonadota</taxon>
        <taxon>Alphaproteobacteria</taxon>
        <taxon>Hyphomicrobiales</taxon>
        <taxon>Cohaesibacteraceae</taxon>
    </lineage>
</organism>
<proteinExistence type="inferred from homology"/>
<keyword evidence="4 6" id="KW-0067">ATP-binding</keyword>
<dbReference type="InterPro" id="IPR003439">
    <property type="entry name" value="ABC_transporter-like_ATP-bd"/>
</dbReference>
<dbReference type="AlphaFoldDB" id="A0A285NHU3"/>
<dbReference type="OrthoDB" id="9802264at2"/>
<dbReference type="CDD" id="cd03255">
    <property type="entry name" value="ABC_MJ0796_LolCDE_FtsE"/>
    <property type="match status" value="1"/>
</dbReference>
<dbReference type="Pfam" id="PF00005">
    <property type="entry name" value="ABC_tran"/>
    <property type="match status" value="1"/>
</dbReference>
<reference evidence="6 7" key="1">
    <citation type="submission" date="2017-09" db="EMBL/GenBank/DDBJ databases">
        <authorList>
            <person name="Ehlers B."/>
            <person name="Leendertz F.H."/>
        </authorList>
    </citation>
    <scope>NUCLEOTIDE SEQUENCE [LARGE SCALE GENOMIC DNA]</scope>
    <source>
        <strain evidence="6 7">DSM 18289</strain>
    </source>
</reference>
<evidence type="ECO:0000313" key="6">
    <source>
        <dbReference type="EMBL" id="SNZ07231.1"/>
    </source>
</evidence>
<dbReference type="Gene3D" id="3.40.50.300">
    <property type="entry name" value="P-loop containing nucleotide triphosphate hydrolases"/>
    <property type="match status" value="1"/>
</dbReference>
<dbReference type="InterPro" id="IPR027417">
    <property type="entry name" value="P-loop_NTPase"/>
</dbReference>
<keyword evidence="3" id="KW-0547">Nucleotide-binding</keyword>
<sequence length="240" mass="26299">MIELYDIHKIYNQGQSNQVNAVRDVTITLDLNQTSVLKGPSGSGKTTLLSLIGCLSRPTSGRIMLNGEVISNLPEAYMSEIRRRTFGFIFQRFNLIRGLSVLENVMVPAYPSGGDHGALIVRGKELLSLLELGSKADMSVEALSGGESQRVAIARALINDPSIVIADEPTANLDTALSEQFLQIIGQLREAGKTIIMTSHDPRIWQAEIVDRVISMKDGGIEEDQINEAAHEHPWHEVIA</sequence>
<name>A0A285NHU3_9HYPH</name>
<dbReference type="SMART" id="SM00382">
    <property type="entry name" value="AAA"/>
    <property type="match status" value="1"/>
</dbReference>
<evidence type="ECO:0000256" key="3">
    <source>
        <dbReference type="ARBA" id="ARBA00022741"/>
    </source>
</evidence>
<evidence type="ECO:0000256" key="1">
    <source>
        <dbReference type="ARBA" id="ARBA00005417"/>
    </source>
</evidence>
<dbReference type="PANTHER" id="PTHR24220:SF86">
    <property type="entry name" value="ABC TRANSPORTER ABCH.1"/>
    <property type="match status" value="1"/>
</dbReference>
<evidence type="ECO:0000256" key="2">
    <source>
        <dbReference type="ARBA" id="ARBA00022448"/>
    </source>
</evidence>
<comment type="similarity">
    <text evidence="1">Belongs to the ABC transporter superfamily.</text>
</comment>
<evidence type="ECO:0000259" key="5">
    <source>
        <dbReference type="PROSITE" id="PS50893"/>
    </source>
</evidence>
<dbReference type="EMBL" id="OBEL01000001">
    <property type="protein sequence ID" value="SNZ07231.1"/>
    <property type="molecule type" value="Genomic_DNA"/>
</dbReference>
<accession>A0A285NHU3</accession>
<dbReference type="Proteomes" id="UP000219439">
    <property type="component" value="Unassembled WGS sequence"/>
</dbReference>
<gene>
    <name evidence="6" type="ORF">SAMN06265368_0748</name>
</gene>
<dbReference type="InterPro" id="IPR003593">
    <property type="entry name" value="AAA+_ATPase"/>
</dbReference>
<dbReference type="InterPro" id="IPR017911">
    <property type="entry name" value="MacB-like_ATP-bd"/>
</dbReference>